<gene>
    <name evidence="1" type="ORF">DDB_G0275229</name>
</gene>
<keyword evidence="2" id="KW-1185">Reference proteome</keyword>
<dbReference type="Proteomes" id="UP000002195">
    <property type="component" value="Unassembled WGS sequence"/>
</dbReference>
<dbReference type="PaxDb" id="44689-DDB0217594"/>
<proteinExistence type="predicted"/>
<dbReference type="AlphaFoldDB" id="Q554K1"/>
<comment type="caution">
    <text evidence="1">The sequence shown here is derived from an EMBL/GenBank/DDBJ whole genome shotgun (WGS) entry which is preliminary data.</text>
</comment>
<dbReference type="GeneID" id="8619750"/>
<organism evidence="1 2">
    <name type="scientific">Dictyostelium discoideum</name>
    <name type="common">Social amoeba</name>
    <dbReference type="NCBI Taxonomy" id="44689"/>
    <lineage>
        <taxon>Eukaryota</taxon>
        <taxon>Amoebozoa</taxon>
        <taxon>Evosea</taxon>
        <taxon>Eumycetozoa</taxon>
        <taxon>Dictyostelia</taxon>
        <taxon>Dictyosteliales</taxon>
        <taxon>Dictyosteliaceae</taxon>
        <taxon>Dictyostelium</taxon>
    </lineage>
</organism>
<sequence length="55" mass="6467">MLFNSLNQLLNSSIKSKQLTTNNIMVESKLSYKNNQISDTNKYYNSIFTRPMYNL</sequence>
<name>Q554K1_DICDI</name>
<protein>
    <submittedName>
        <fullName evidence="1">Uncharacterized protein</fullName>
    </submittedName>
</protein>
<reference evidence="1 2" key="1">
    <citation type="journal article" date="2005" name="Nature">
        <title>The genome of the social amoeba Dictyostelium discoideum.</title>
        <authorList>
            <consortium name="The Dictyostelium discoideum Sequencing Consortium"/>
            <person name="Eichinger L."/>
            <person name="Pachebat J.A."/>
            <person name="Glockner G."/>
            <person name="Rajandream M.A."/>
            <person name="Sucgang R."/>
            <person name="Berriman M."/>
            <person name="Song J."/>
            <person name="Olsen R."/>
            <person name="Szafranski K."/>
            <person name="Xu Q."/>
            <person name="Tunggal B."/>
            <person name="Kummerfeld S."/>
            <person name="Madera M."/>
            <person name="Konfortov B.A."/>
            <person name="Rivero F."/>
            <person name="Bankier A.T."/>
            <person name="Lehmann R."/>
            <person name="Hamlin N."/>
            <person name="Davies R."/>
            <person name="Gaudet P."/>
            <person name="Fey P."/>
            <person name="Pilcher K."/>
            <person name="Chen G."/>
            <person name="Saunders D."/>
            <person name="Sodergren E."/>
            <person name="Davis P."/>
            <person name="Kerhornou A."/>
            <person name="Nie X."/>
            <person name="Hall N."/>
            <person name="Anjard C."/>
            <person name="Hemphill L."/>
            <person name="Bason N."/>
            <person name="Farbrother P."/>
            <person name="Desany B."/>
            <person name="Just E."/>
            <person name="Morio T."/>
            <person name="Rost R."/>
            <person name="Churcher C."/>
            <person name="Cooper J."/>
            <person name="Haydock S."/>
            <person name="van Driessche N."/>
            <person name="Cronin A."/>
            <person name="Goodhead I."/>
            <person name="Muzny D."/>
            <person name="Mourier T."/>
            <person name="Pain A."/>
            <person name="Lu M."/>
            <person name="Harper D."/>
            <person name="Lindsay R."/>
            <person name="Hauser H."/>
            <person name="James K."/>
            <person name="Quiles M."/>
            <person name="Madan Babu M."/>
            <person name="Saito T."/>
            <person name="Buchrieser C."/>
            <person name="Wardroper A."/>
            <person name="Felder M."/>
            <person name="Thangavelu M."/>
            <person name="Johnson D."/>
            <person name="Knights A."/>
            <person name="Loulseged H."/>
            <person name="Mungall K."/>
            <person name="Oliver K."/>
            <person name="Price C."/>
            <person name="Quail M.A."/>
            <person name="Urushihara H."/>
            <person name="Hernandez J."/>
            <person name="Rabbinowitsch E."/>
            <person name="Steffen D."/>
            <person name="Sanders M."/>
            <person name="Ma J."/>
            <person name="Kohara Y."/>
            <person name="Sharp S."/>
            <person name="Simmonds M."/>
            <person name="Spiegler S."/>
            <person name="Tivey A."/>
            <person name="Sugano S."/>
            <person name="White B."/>
            <person name="Walker D."/>
            <person name="Woodward J."/>
            <person name="Winckler T."/>
            <person name="Tanaka Y."/>
            <person name="Shaulsky G."/>
            <person name="Schleicher M."/>
            <person name="Weinstock G."/>
            <person name="Rosenthal A."/>
            <person name="Cox E.C."/>
            <person name="Chisholm R.L."/>
            <person name="Gibbs R."/>
            <person name="Loomis W.F."/>
            <person name="Platzer M."/>
            <person name="Kay R.R."/>
            <person name="Williams J."/>
            <person name="Dear P.H."/>
            <person name="Noegel A.A."/>
            <person name="Barrell B."/>
            <person name="Kuspa A."/>
        </authorList>
    </citation>
    <scope>NUCLEOTIDE SEQUENCE [LARGE SCALE GENOMIC DNA]</scope>
    <source>
        <strain evidence="1 2">AX4</strain>
    </source>
</reference>
<dbReference type="RefSeq" id="XP_643710.1">
    <property type="nucleotide sequence ID" value="XM_638618.1"/>
</dbReference>
<dbReference type="EMBL" id="AAFI02000013">
    <property type="protein sequence ID" value="EAL69895.1"/>
    <property type="molecule type" value="Genomic_DNA"/>
</dbReference>
<evidence type="ECO:0000313" key="2">
    <source>
        <dbReference type="Proteomes" id="UP000002195"/>
    </source>
</evidence>
<dbReference type="KEGG" id="ddi:DDB_G0275229"/>
<dbReference type="InParanoid" id="Q554K1"/>
<dbReference type="VEuPathDB" id="AmoebaDB:DDB_G0275229"/>
<accession>Q554K1</accession>
<evidence type="ECO:0000313" key="1">
    <source>
        <dbReference type="EMBL" id="EAL69895.1"/>
    </source>
</evidence>
<dbReference type="HOGENOM" id="CLU_206792_0_0_1"/>